<evidence type="ECO:0000256" key="1">
    <source>
        <dbReference type="SAM" id="MobiDB-lite"/>
    </source>
</evidence>
<evidence type="ECO:0000313" key="3">
    <source>
        <dbReference type="Proteomes" id="UP000327468"/>
    </source>
</evidence>
<keyword evidence="3" id="KW-1185">Reference proteome</keyword>
<comment type="caution">
    <text evidence="2">The sequence shown here is derived from an EMBL/GenBank/DDBJ whole genome shotgun (WGS) entry which is preliminary data.</text>
</comment>
<proteinExistence type="predicted"/>
<dbReference type="AlphaFoldDB" id="A0A5N5LTI8"/>
<reference evidence="2 3" key="1">
    <citation type="submission" date="2019-06" db="EMBL/GenBank/DDBJ databases">
        <title>A chromosome-scale genome assembly of the striped catfish, Pangasianodon hypophthalmus.</title>
        <authorList>
            <person name="Wen M."/>
            <person name="Zahm M."/>
            <person name="Roques C."/>
            <person name="Cabau C."/>
            <person name="Klopp C."/>
            <person name="Donnadieu C."/>
            <person name="Jouanno E."/>
            <person name="Avarre J.-C."/>
            <person name="Campet M."/>
            <person name="Ha T.T.T."/>
            <person name="Dugue R."/>
            <person name="Lampietro C."/>
            <person name="Louis A."/>
            <person name="Herpin A."/>
            <person name="Echchiki A."/>
            <person name="Berthelot C."/>
            <person name="Parey E."/>
            <person name="Roest-Crollius H."/>
            <person name="Braasch I."/>
            <person name="Postlethwait J."/>
            <person name="Bobe J."/>
            <person name="Montfort J."/>
            <person name="Bouchez O."/>
            <person name="Begum T."/>
            <person name="Schartl M."/>
            <person name="Guiguen Y."/>
        </authorList>
    </citation>
    <scope>NUCLEOTIDE SEQUENCE [LARGE SCALE GENOMIC DNA]</scope>
    <source>
        <strain evidence="2 3">Indonesia</strain>
        <tissue evidence="2">Blood</tissue>
    </source>
</reference>
<organism evidence="2 3">
    <name type="scientific">Pangasianodon hypophthalmus</name>
    <name type="common">Striped catfish</name>
    <name type="synonym">Helicophagus hypophthalmus</name>
    <dbReference type="NCBI Taxonomy" id="310915"/>
    <lineage>
        <taxon>Eukaryota</taxon>
        <taxon>Metazoa</taxon>
        <taxon>Chordata</taxon>
        <taxon>Craniata</taxon>
        <taxon>Vertebrata</taxon>
        <taxon>Euteleostomi</taxon>
        <taxon>Actinopterygii</taxon>
        <taxon>Neopterygii</taxon>
        <taxon>Teleostei</taxon>
        <taxon>Ostariophysi</taxon>
        <taxon>Siluriformes</taxon>
        <taxon>Pangasiidae</taxon>
        <taxon>Pangasianodon</taxon>
    </lineage>
</organism>
<dbReference type="Proteomes" id="UP000327468">
    <property type="component" value="Chromosome 16"/>
</dbReference>
<name>A0A5N5LTI8_PANHP</name>
<feature type="compositionally biased region" description="Basic and acidic residues" evidence="1">
    <location>
        <begin position="23"/>
        <end position="32"/>
    </location>
</feature>
<dbReference type="EMBL" id="VFJC01000017">
    <property type="protein sequence ID" value="KAB5545979.1"/>
    <property type="molecule type" value="Genomic_DNA"/>
</dbReference>
<accession>A0A5N5LTI8</accession>
<protein>
    <submittedName>
        <fullName evidence="2">Uncharacterized protein</fullName>
    </submittedName>
</protein>
<sequence>MATNGAKNTTADGQVAMELNEVTTHDRSKLEEVQEEQNDDKKKKKKEIPDRETWAGKFDFLLSS</sequence>
<evidence type="ECO:0000313" key="2">
    <source>
        <dbReference type="EMBL" id="KAB5545979.1"/>
    </source>
</evidence>
<feature type="compositionally biased region" description="Polar residues" evidence="1">
    <location>
        <begin position="1"/>
        <end position="12"/>
    </location>
</feature>
<gene>
    <name evidence="2" type="ORF">PHYPO_G00066870</name>
</gene>
<feature type="region of interest" description="Disordered" evidence="1">
    <location>
        <begin position="1"/>
        <end position="49"/>
    </location>
</feature>